<evidence type="ECO:0000259" key="12">
    <source>
        <dbReference type="PROSITE" id="PS50929"/>
    </source>
</evidence>
<evidence type="ECO:0000256" key="9">
    <source>
        <dbReference type="ARBA" id="ARBA00061644"/>
    </source>
</evidence>
<evidence type="ECO:0000256" key="8">
    <source>
        <dbReference type="ARBA" id="ARBA00023136"/>
    </source>
</evidence>
<evidence type="ECO:0000256" key="5">
    <source>
        <dbReference type="ARBA" id="ARBA00022741"/>
    </source>
</evidence>
<dbReference type="CDD" id="cd18546">
    <property type="entry name" value="ABC_6TM_Rv0194_D2_like"/>
    <property type="match status" value="1"/>
</dbReference>
<dbReference type="Gene3D" id="3.40.50.300">
    <property type="entry name" value="P-loop containing nucleotide triphosphate hydrolases"/>
    <property type="match status" value="1"/>
</dbReference>
<evidence type="ECO:0000256" key="1">
    <source>
        <dbReference type="ARBA" id="ARBA00004651"/>
    </source>
</evidence>
<dbReference type="GO" id="GO:0016887">
    <property type="term" value="F:ATP hydrolysis activity"/>
    <property type="evidence" value="ECO:0007669"/>
    <property type="project" value="InterPro"/>
</dbReference>
<dbReference type="GO" id="GO:0005886">
    <property type="term" value="C:plasma membrane"/>
    <property type="evidence" value="ECO:0007669"/>
    <property type="project" value="UniProtKB-SubCell"/>
</dbReference>
<dbReference type="PROSITE" id="PS50929">
    <property type="entry name" value="ABC_TM1F"/>
    <property type="match status" value="1"/>
</dbReference>
<dbReference type="GO" id="GO:0005524">
    <property type="term" value="F:ATP binding"/>
    <property type="evidence" value="ECO:0007669"/>
    <property type="project" value="UniProtKB-KW"/>
</dbReference>
<feature type="transmembrane region" description="Helical" evidence="10">
    <location>
        <begin position="84"/>
        <end position="105"/>
    </location>
</feature>
<organism evidence="13 14">
    <name type="scientific">Luteipulveratus mongoliensis</name>
    <dbReference type="NCBI Taxonomy" id="571913"/>
    <lineage>
        <taxon>Bacteria</taxon>
        <taxon>Bacillati</taxon>
        <taxon>Actinomycetota</taxon>
        <taxon>Actinomycetes</taxon>
        <taxon>Micrococcales</taxon>
        <taxon>Dermacoccaceae</taxon>
        <taxon>Luteipulveratus</taxon>
    </lineage>
</organism>
<keyword evidence="6" id="KW-0067">ATP-binding</keyword>
<reference evidence="13 14" key="1">
    <citation type="submission" date="2015-03" db="EMBL/GenBank/DDBJ databases">
        <title>Luteipulveratus halotolerans sp. nov., a novel actinobacterium (Dermacoccaceae) from Sarawak, Malaysia.</title>
        <authorList>
            <person name="Juboi H."/>
            <person name="Basik A."/>
            <person name="Shamsul S.S."/>
            <person name="Arnold P."/>
            <person name="Schmitt E.K."/>
            <person name="Sanglier J.-J."/>
            <person name="Yeo T."/>
        </authorList>
    </citation>
    <scope>NUCLEOTIDE SEQUENCE [LARGE SCALE GENOMIC DNA]</scope>
    <source>
        <strain evidence="13 14">MN07-A0370</strain>
    </source>
</reference>
<evidence type="ECO:0000256" key="7">
    <source>
        <dbReference type="ARBA" id="ARBA00022989"/>
    </source>
</evidence>
<dbReference type="KEGG" id="lmoi:VV02_15905"/>
<feature type="transmembrane region" description="Helical" evidence="10">
    <location>
        <begin position="265"/>
        <end position="289"/>
    </location>
</feature>
<dbReference type="PANTHER" id="PTHR43394:SF1">
    <property type="entry name" value="ATP-BINDING CASSETTE SUB-FAMILY B MEMBER 10, MITOCHONDRIAL"/>
    <property type="match status" value="1"/>
</dbReference>
<evidence type="ECO:0000256" key="3">
    <source>
        <dbReference type="ARBA" id="ARBA00022475"/>
    </source>
</evidence>
<dbReference type="SUPFAM" id="SSF52540">
    <property type="entry name" value="P-loop containing nucleoside triphosphate hydrolases"/>
    <property type="match status" value="1"/>
</dbReference>
<protein>
    <submittedName>
        <fullName evidence="13">ABC transporter</fullName>
    </submittedName>
</protein>
<evidence type="ECO:0000256" key="2">
    <source>
        <dbReference type="ARBA" id="ARBA00022448"/>
    </source>
</evidence>
<keyword evidence="2" id="KW-0813">Transport</keyword>
<feature type="transmembrane region" description="Helical" evidence="10">
    <location>
        <begin position="42"/>
        <end position="64"/>
    </location>
</feature>
<dbReference type="InterPro" id="IPR003593">
    <property type="entry name" value="AAA+_ATPase"/>
</dbReference>
<dbReference type="AlphaFoldDB" id="A0A0K1JQJ1"/>
<dbReference type="InterPro" id="IPR017871">
    <property type="entry name" value="ABC_transporter-like_CS"/>
</dbReference>
<keyword evidence="14" id="KW-1185">Reference proteome</keyword>
<dbReference type="EMBL" id="CP011112">
    <property type="protein sequence ID" value="AKU18989.1"/>
    <property type="molecule type" value="Genomic_DNA"/>
</dbReference>
<dbReference type="PANTHER" id="PTHR43394">
    <property type="entry name" value="ATP-DEPENDENT PERMEASE MDL1, MITOCHONDRIAL"/>
    <property type="match status" value="1"/>
</dbReference>
<keyword evidence="3" id="KW-1003">Cell membrane</keyword>
<dbReference type="InterPro" id="IPR003439">
    <property type="entry name" value="ABC_transporter-like_ATP-bd"/>
</dbReference>
<sequence length="605" mass="66977">MEDRWRGQLVEAQDDVPLEDAAPMRSEAKRLLVDLLRPYRRVLAALSIVVVLENLARLSVPRLVQIGIDHGVPPLRDRSDSHNLTLVLVALIGAVLLQATSRVIFLRQSGRIGQHVLIEVRRRLFKHFQRLDVGFHDRYTSGRVVSRSTSDVEAIQEMTDSGFDGLITAVLTMVGTAILLITLDWQLGLACLVGFPVLLLVVRWFSRASATTFRTVRENAALVIVHFVETMTGIKAVQAYRRERRNQDIFEDVATRYQHANEKGFRLFAIFMPSIKLVGNITTGVVILYGGWRVFHGEMTIGVLTAFLLYLRMFFEPMQEVSQFYNTFQSATSALEKIAGVLAQKPAVDDPEEPRHLAEVAGAVRFDHVGFSYVEGRPVLPDLELEIPAGQTIALVGTTGAGKTTIAKLMGRFYDPTAGRLTLDGVDLRDLTQNELRHHVVMVTQENVMFEGTVADNIRFGRPDASDEEVRAAAEAVGAHTFIEALPQSYDTDVAKRGGRLSAGQRQLVAFARAFLADPAVLILDEATSSLDIPSERLVQRALETVLADRTALIIAHRLSTVEVADRVLVLEHGRILEDGSPAQLMDTKGGHYAALHEAWISSLA</sequence>
<feature type="domain" description="ABC transmembrane type-1" evidence="12">
    <location>
        <begin position="44"/>
        <end position="330"/>
    </location>
</feature>
<dbReference type="PATRIC" id="fig|571913.6.peg.3228"/>
<name>A0A0K1JQJ1_9MICO</name>
<dbReference type="Proteomes" id="UP000066480">
    <property type="component" value="Chromosome"/>
</dbReference>
<dbReference type="STRING" id="571913.VV02_15905"/>
<comment type="similarity">
    <text evidence="9">Belongs to the ABC transporter superfamily. Lipid exporter (TC 3.A.1.106) family.</text>
</comment>
<proteinExistence type="inferred from homology"/>
<dbReference type="PROSITE" id="PS50893">
    <property type="entry name" value="ABC_TRANSPORTER_2"/>
    <property type="match status" value="1"/>
</dbReference>
<dbReference type="SMART" id="SM00382">
    <property type="entry name" value="AAA"/>
    <property type="match status" value="1"/>
</dbReference>
<gene>
    <name evidence="13" type="ORF">VV02_15905</name>
</gene>
<dbReference type="InterPro" id="IPR039421">
    <property type="entry name" value="Type_1_exporter"/>
</dbReference>
<comment type="subcellular location">
    <subcellularLocation>
        <location evidence="1">Cell membrane</location>
        <topology evidence="1">Multi-pass membrane protein</topology>
    </subcellularLocation>
</comment>
<keyword evidence="7 10" id="KW-1133">Transmembrane helix</keyword>
<dbReference type="Pfam" id="PF00005">
    <property type="entry name" value="ABC_tran"/>
    <property type="match status" value="1"/>
</dbReference>
<evidence type="ECO:0000313" key="14">
    <source>
        <dbReference type="Proteomes" id="UP000066480"/>
    </source>
</evidence>
<dbReference type="SUPFAM" id="SSF90123">
    <property type="entry name" value="ABC transporter transmembrane region"/>
    <property type="match status" value="1"/>
</dbReference>
<keyword evidence="8 10" id="KW-0472">Membrane</keyword>
<dbReference type="Gene3D" id="1.20.1560.10">
    <property type="entry name" value="ABC transporter type 1, transmembrane domain"/>
    <property type="match status" value="1"/>
</dbReference>
<feature type="domain" description="ABC transporter" evidence="11">
    <location>
        <begin position="364"/>
        <end position="598"/>
    </location>
</feature>
<dbReference type="Pfam" id="PF00664">
    <property type="entry name" value="ABC_membrane"/>
    <property type="match status" value="1"/>
</dbReference>
<evidence type="ECO:0000256" key="6">
    <source>
        <dbReference type="ARBA" id="ARBA00022840"/>
    </source>
</evidence>
<feature type="transmembrane region" description="Helical" evidence="10">
    <location>
        <begin position="163"/>
        <end position="181"/>
    </location>
</feature>
<accession>A0A0K1JQJ1</accession>
<evidence type="ECO:0000256" key="10">
    <source>
        <dbReference type="SAM" id="Phobius"/>
    </source>
</evidence>
<keyword evidence="5" id="KW-0547">Nucleotide-binding</keyword>
<dbReference type="InterPro" id="IPR027417">
    <property type="entry name" value="P-loop_NTPase"/>
</dbReference>
<feature type="transmembrane region" description="Helical" evidence="10">
    <location>
        <begin position="187"/>
        <end position="205"/>
    </location>
</feature>
<evidence type="ECO:0000313" key="13">
    <source>
        <dbReference type="EMBL" id="AKU18989.1"/>
    </source>
</evidence>
<dbReference type="PROSITE" id="PS00211">
    <property type="entry name" value="ABC_TRANSPORTER_1"/>
    <property type="match status" value="1"/>
</dbReference>
<keyword evidence="4 10" id="KW-0812">Transmembrane</keyword>
<dbReference type="FunFam" id="3.40.50.300:FF:000299">
    <property type="entry name" value="ABC transporter ATP-binding protein/permease"/>
    <property type="match status" value="1"/>
</dbReference>
<dbReference type="InterPro" id="IPR011527">
    <property type="entry name" value="ABC1_TM_dom"/>
</dbReference>
<evidence type="ECO:0000259" key="11">
    <source>
        <dbReference type="PROSITE" id="PS50893"/>
    </source>
</evidence>
<dbReference type="InterPro" id="IPR036640">
    <property type="entry name" value="ABC1_TM_sf"/>
</dbReference>
<dbReference type="GO" id="GO:0015421">
    <property type="term" value="F:ABC-type oligopeptide transporter activity"/>
    <property type="evidence" value="ECO:0007669"/>
    <property type="project" value="TreeGrafter"/>
</dbReference>
<evidence type="ECO:0000256" key="4">
    <source>
        <dbReference type="ARBA" id="ARBA00022692"/>
    </source>
</evidence>